<keyword evidence="1" id="KW-0489">Methyltransferase</keyword>
<keyword evidence="2" id="KW-1185">Reference proteome</keyword>
<evidence type="ECO:0000313" key="1">
    <source>
        <dbReference type="EMBL" id="EPE31635.1"/>
    </source>
</evidence>
<accession>S3D1A7</accession>
<keyword evidence="1" id="KW-0808">Transferase</keyword>
<dbReference type="GeneID" id="19471432"/>
<dbReference type="GO" id="GO:0005829">
    <property type="term" value="C:cytosol"/>
    <property type="evidence" value="ECO:0007669"/>
    <property type="project" value="TreeGrafter"/>
</dbReference>
<evidence type="ECO:0000313" key="2">
    <source>
        <dbReference type="Proteomes" id="UP000016922"/>
    </source>
</evidence>
<dbReference type="GO" id="GO:0032259">
    <property type="term" value="P:methylation"/>
    <property type="evidence" value="ECO:0007669"/>
    <property type="project" value="UniProtKB-KW"/>
</dbReference>
<gene>
    <name evidence="1" type="ORF">GLAREA_12391</name>
</gene>
<dbReference type="EMBL" id="KE145361">
    <property type="protein sequence ID" value="EPE31635.1"/>
    <property type="molecule type" value="Genomic_DNA"/>
</dbReference>
<organism evidence="1 2">
    <name type="scientific">Glarea lozoyensis (strain ATCC 20868 / MF5171)</name>
    <dbReference type="NCBI Taxonomy" id="1116229"/>
    <lineage>
        <taxon>Eukaryota</taxon>
        <taxon>Fungi</taxon>
        <taxon>Dikarya</taxon>
        <taxon>Ascomycota</taxon>
        <taxon>Pezizomycotina</taxon>
        <taxon>Leotiomycetes</taxon>
        <taxon>Helotiales</taxon>
        <taxon>Helotiaceae</taxon>
        <taxon>Glarea</taxon>
    </lineage>
</organism>
<dbReference type="Proteomes" id="UP000016922">
    <property type="component" value="Unassembled WGS sequence"/>
</dbReference>
<dbReference type="InterPro" id="IPR019410">
    <property type="entry name" value="Methyltransf_16"/>
</dbReference>
<dbReference type="PANTHER" id="PTHR14614:SF132">
    <property type="entry name" value="PROTEIN-LYSINE METHYLTRANSFERASE C42C1.13"/>
    <property type="match status" value="1"/>
</dbReference>
<dbReference type="PANTHER" id="PTHR14614">
    <property type="entry name" value="HEPATOCELLULAR CARCINOMA-ASSOCIATED ANTIGEN"/>
    <property type="match status" value="1"/>
</dbReference>
<dbReference type="AlphaFoldDB" id="S3D1A7"/>
<dbReference type="STRING" id="1116229.S3D1A7"/>
<dbReference type="SUPFAM" id="SSF53335">
    <property type="entry name" value="S-adenosyl-L-methionine-dependent methyltransferases"/>
    <property type="match status" value="1"/>
</dbReference>
<dbReference type="HOGENOM" id="CLU_036731_1_0_1"/>
<dbReference type="OMA" id="LYENLDW"/>
<dbReference type="CDD" id="cd02440">
    <property type="entry name" value="AdoMet_MTases"/>
    <property type="match status" value="1"/>
</dbReference>
<protein>
    <submittedName>
        <fullName evidence="1">S-adenosyl-L-methionine-dependent methyltransferase</fullName>
    </submittedName>
</protein>
<proteinExistence type="predicted"/>
<dbReference type="Gene3D" id="3.40.50.150">
    <property type="entry name" value="Vaccinia Virus protein VP39"/>
    <property type="match status" value="1"/>
</dbReference>
<dbReference type="eggNOG" id="KOG2793">
    <property type="taxonomic scope" value="Eukaryota"/>
</dbReference>
<reference evidence="1 2" key="1">
    <citation type="journal article" date="2013" name="BMC Genomics">
        <title>Genomics-driven discovery of the pneumocandin biosynthetic gene cluster in the fungus Glarea lozoyensis.</title>
        <authorList>
            <person name="Chen L."/>
            <person name="Yue Q."/>
            <person name="Zhang X."/>
            <person name="Xiang M."/>
            <person name="Wang C."/>
            <person name="Li S."/>
            <person name="Che Y."/>
            <person name="Ortiz-Lopez F.J."/>
            <person name="Bills G.F."/>
            <person name="Liu X."/>
            <person name="An Z."/>
        </authorList>
    </citation>
    <scope>NUCLEOTIDE SEQUENCE [LARGE SCALE GENOMIC DNA]</scope>
    <source>
        <strain evidence="2">ATCC 20868 / MF5171</strain>
    </source>
</reference>
<dbReference type="KEGG" id="glz:GLAREA_12391"/>
<dbReference type="Pfam" id="PF10294">
    <property type="entry name" value="Methyltransf_16"/>
    <property type="match status" value="1"/>
</dbReference>
<dbReference type="InterPro" id="IPR029063">
    <property type="entry name" value="SAM-dependent_MTases_sf"/>
</dbReference>
<dbReference type="OrthoDB" id="413520at2759"/>
<sequence>MHYIRFLKPPRLTSNALRAGPSSLTAKITITTDLGESFLWSNIIVIAETVADDGQTVIGRAKELEWKGEDGMRALEAVLQIPARHKDDIRMLIRPKDQNLAVDSCFAVLEGKNEGGVVAVRSMSMSQKGNATSSNTSQPPLAERVFNTGKEGKDLHIWEETGESIARHIWDAGLVLSAYISTLPTTQPNLPILNSILTTKPSLKILELGAGCGIVGISLSTLPNTTQIILTDLPEATDILTQNLSSLPSDISHEVLDWSAPLPAHIAGTEWDLIAISDCTYNPDVVPDLVKTLGELARGKEVYVVLAMKVRHESELVFFELMDKKGFEVREKMKIELPVLGGEGECVEIFGFGR</sequence>
<dbReference type="RefSeq" id="XP_008081364.1">
    <property type="nucleotide sequence ID" value="XM_008083173.1"/>
</dbReference>
<name>S3D1A7_GLAL2</name>
<dbReference type="GO" id="GO:0008757">
    <property type="term" value="F:S-adenosylmethionine-dependent methyltransferase activity"/>
    <property type="evidence" value="ECO:0007669"/>
    <property type="project" value="UniProtKB-ARBA"/>
</dbReference>